<keyword evidence="2" id="KW-1185">Reference proteome</keyword>
<dbReference type="NCBIfam" id="TIGR03359">
    <property type="entry name" value="VI_chp_6"/>
    <property type="match status" value="1"/>
</dbReference>
<evidence type="ECO:0000313" key="2">
    <source>
        <dbReference type="Proteomes" id="UP000574067"/>
    </source>
</evidence>
<accession>A0A848FA06</accession>
<evidence type="ECO:0000313" key="1">
    <source>
        <dbReference type="EMBL" id="NML16374.1"/>
    </source>
</evidence>
<dbReference type="EMBL" id="JABBFW010000010">
    <property type="protein sequence ID" value="NML16374.1"/>
    <property type="molecule type" value="Genomic_DNA"/>
</dbReference>
<comment type="caution">
    <text evidence="1">The sequence shown here is derived from an EMBL/GenBank/DDBJ whole genome shotgun (WGS) entry which is preliminary data.</text>
</comment>
<dbReference type="PIRSF" id="PIRSF028304">
    <property type="entry name" value="UCP028304"/>
    <property type="match status" value="1"/>
</dbReference>
<protein>
    <submittedName>
        <fullName evidence="1">Type VI secretion system baseplate subunit TssF</fullName>
    </submittedName>
</protein>
<dbReference type="InterPro" id="IPR010272">
    <property type="entry name" value="T6SS_TssF"/>
</dbReference>
<dbReference type="PANTHER" id="PTHR35370">
    <property type="entry name" value="CYTOPLASMIC PROTEIN-RELATED-RELATED"/>
    <property type="match status" value="1"/>
</dbReference>
<name>A0A848FA06_9BURK</name>
<dbReference type="Proteomes" id="UP000574067">
    <property type="component" value="Unassembled WGS sequence"/>
</dbReference>
<dbReference type="PANTHER" id="PTHR35370:SF1">
    <property type="entry name" value="TYPE VI SECRETION SYSTEM COMPONENT TSSF1"/>
    <property type="match status" value="1"/>
</dbReference>
<sequence>MEELLPYYERELSLLQQQAEEFARRHPQVAGRFSASGDLLQDPHVQRLMQSFALLASRVHQRLDDDYPRFTHQWLEQVCPQLLRPYPGCSIACFDNAGCAAQASGAEVLPAGRVLHTNPLHYGVPCSFTTTAPLQLLPLRVAEASFRGAAPGGTALPRQASALLSIRLELLSETAGWDRLGVERIRLFLDGEAPLVNLLRETLSTQVLATLVQAGEHGPWTLQAGAVPLQGGLDDGEALLGVDLRWPASRRLLAEYFVFPEKFNFIELPLPAAARRGGVRTLVLHYALAGPKGGSNEARLLEQVQARHFVPGCTPVVNLFTKEGSAAVAGHGPGRCTVLADAHQAAWHEVFAIDEVAWRAQGEQAPGAPPLLPFAGLRHEAASSGVLYWMARRDTLRASGRPGHEMELSLVNAAMAPVPLQADALALRLRVTNADFASRMPVGHADGDLGCGSGGHWNHIRLLRPPTPSRRFALAQGGLWTLISHLRPNPLWLSGRGLEALKELLRLYDLPRSQDTERLLEGLTAIEHRAAQACVTTPRGPHIVRGTEIRLSVREEHFAGRGLHLFAEVLSRFFDLWAHTNSFTQLRLVSAHSGEVLVACPRREGSVPLL</sequence>
<dbReference type="Pfam" id="PF05947">
    <property type="entry name" value="T6SS_TssF"/>
    <property type="match status" value="1"/>
</dbReference>
<reference evidence="1 2" key="1">
    <citation type="submission" date="2020-04" db="EMBL/GenBank/DDBJ databases">
        <title>Azohydromonas sp. isolated from soil.</title>
        <authorList>
            <person name="Dahal R.H."/>
        </authorList>
    </citation>
    <scope>NUCLEOTIDE SEQUENCE [LARGE SCALE GENOMIC DNA]</scope>
    <source>
        <strain evidence="1 2">G-1-1-14</strain>
    </source>
</reference>
<dbReference type="RefSeq" id="WP_169161284.1">
    <property type="nucleotide sequence ID" value="NZ_JABBFW010000010.1"/>
</dbReference>
<gene>
    <name evidence="1" type="primary">tssF</name>
    <name evidence="1" type="ORF">HHL10_15435</name>
</gene>
<proteinExistence type="predicted"/>
<dbReference type="AlphaFoldDB" id="A0A848FA06"/>
<organism evidence="1 2">
    <name type="scientific">Azohydromonas caseinilytica</name>
    <dbReference type="NCBI Taxonomy" id="2728836"/>
    <lineage>
        <taxon>Bacteria</taxon>
        <taxon>Pseudomonadati</taxon>
        <taxon>Pseudomonadota</taxon>
        <taxon>Betaproteobacteria</taxon>
        <taxon>Burkholderiales</taxon>
        <taxon>Sphaerotilaceae</taxon>
        <taxon>Azohydromonas</taxon>
    </lineage>
</organism>